<comment type="caution">
    <text evidence="1">The sequence shown here is derived from an EMBL/GenBank/DDBJ whole genome shotgun (WGS) entry which is preliminary data.</text>
</comment>
<protein>
    <submittedName>
        <fullName evidence="1">Uncharacterized protein</fullName>
    </submittedName>
</protein>
<name>A0A9W5MZD4_NEISU</name>
<evidence type="ECO:0000313" key="1">
    <source>
        <dbReference type="EMBL" id="EFC52282.1"/>
    </source>
</evidence>
<organism evidence="1 2">
    <name type="scientific">Neisseria subflava NJ9703</name>
    <dbReference type="NCBI Taxonomy" id="546268"/>
    <lineage>
        <taxon>Bacteria</taxon>
        <taxon>Pseudomonadati</taxon>
        <taxon>Pseudomonadota</taxon>
        <taxon>Betaproteobacteria</taxon>
        <taxon>Neisseriales</taxon>
        <taxon>Neisseriaceae</taxon>
        <taxon>Neisseria</taxon>
    </lineage>
</organism>
<sequence>MPHPISRPSENQIFRRPFYISAAYQSFKHFQTDISNESIILF</sequence>
<evidence type="ECO:0000313" key="2">
    <source>
        <dbReference type="Proteomes" id="UP000004621"/>
    </source>
</evidence>
<dbReference type="EMBL" id="ACEO02000005">
    <property type="protein sequence ID" value="EFC52282.1"/>
    <property type="molecule type" value="Genomic_DNA"/>
</dbReference>
<accession>A0A9W5MZD4</accession>
<proteinExistence type="predicted"/>
<reference evidence="1 2" key="1">
    <citation type="submission" date="2010-01" db="EMBL/GenBank/DDBJ databases">
        <authorList>
            <person name="Weinstock G."/>
            <person name="Sodergren E."/>
            <person name="Clifton S."/>
            <person name="Fulton L."/>
            <person name="Fulton B."/>
            <person name="Courtney L."/>
            <person name="Fronick C."/>
            <person name="Harrison M."/>
            <person name="Strong C."/>
            <person name="Farmer C."/>
            <person name="Delahaunty K."/>
            <person name="Markovic C."/>
            <person name="Hall O."/>
            <person name="Minx P."/>
            <person name="Tomlinson C."/>
            <person name="Mitreva M."/>
            <person name="Nelson J."/>
            <person name="Hou S."/>
            <person name="Wollam A."/>
            <person name="Pepin K.H."/>
            <person name="Johnson M."/>
            <person name="Bhonagiri V."/>
            <person name="Nash W.E."/>
            <person name="Warren W."/>
            <person name="Chinwalla A."/>
            <person name="Mardis E.R."/>
            <person name="Wilson R.K."/>
        </authorList>
    </citation>
    <scope>NUCLEOTIDE SEQUENCE [LARGE SCALE GENOMIC DNA]</scope>
    <source>
        <strain evidence="1 2">NJ9703</strain>
    </source>
</reference>
<gene>
    <name evidence="1" type="ORF">NEISUBOT_04384</name>
</gene>
<dbReference type="Proteomes" id="UP000004621">
    <property type="component" value="Unassembled WGS sequence"/>
</dbReference>
<dbReference type="AlphaFoldDB" id="A0A9W5MZD4"/>